<name>A0A410T7F8_9CAUD</name>
<evidence type="ECO:0000313" key="1">
    <source>
        <dbReference type="EMBL" id="QAU04811.1"/>
    </source>
</evidence>
<reference evidence="1 2" key="1">
    <citation type="submission" date="2019-01" db="EMBL/GenBank/DDBJ databases">
        <title>Complete genome sequence of Campylobacter bacteriophage CP20.</title>
        <authorList>
            <person name="Connerton I.F."/>
        </authorList>
    </citation>
    <scope>NUCLEOTIDE SEQUENCE [LARGE SCALE GENOMIC DNA]</scope>
</reference>
<accession>A0A410T7F8</accession>
<organism evidence="1 2">
    <name type="scientific">Campylobacter phage CP20</name>
    <dbReference type="NCBI Taxonomy" id="2506428"/>
    <lineage>
        <taxon>Viruses</taxon>
        <taxon>Duplodnaviria</taxon>
        <taxon>Heunggongvirae</taxon>
        <taxon>Uroviricota</taxon>
        <taxon>Caudoviricetes</taxon>
        <taxon>Connertonviridae</taxon>
        <taxon>Firehammervirus</taxon>
        <taxon>Firehammervirus CPt10</taxon>
    </lineage>
</organism>
<proteinExistence type="predicted"/>
<dbReference type="Proteomes" id="UP000290538">
    <property type="component" value="Segment"/>
</dbReference>
<evidence type="ECO:0000313" key="2">
    <source>
        <dbReference type="Proteomes" id="UP000290538"/>
    </source>
</evidence>
<sequence>MKQIKAKGIVLIPDGIEFSEETNEFYDEITNKFLEGYPTKYSKQERTNFLRACMRVDLEYNNENKERFAMDVKKLKESLEGKDQGKYFCEIFNNNVDVLVIDGGMKKHEAIVQVLEDVKMLYRND</sequence>
<dbReference type="EMBL" id="MK408758">
    <property type="protein sequence ID" value="QAU04811.1"/>
    <property type="molecule type" value="Genomic_DNA"/>
</dbReference>
<protein>
    <submittedName>
        <fullName evidence="1">Uncharacterized protein</fullName>
    </submittedName>
</protein>